<accession>A0A937K1Y6</accession>
<comment type="caution">
    <text evidence="7">The sequence shown here is derived from an EMBL/GenBank/DDBJ whole genome shotgun (WGS) entry which is preliminary data.</text>
</comment>
<dbReference type="AlphaFoldDB" id="A0A937K1Y6"/>
<dbReference type="PROSITE" id="PS51123">
    <property type="entry name" value="OMPA_2"/>
    <property type="match status" value="1"/>
</dbReference>
<evidence type="ECO:0000256" key="5">
    <source>
        <dbReference type="SAM" id="SignalP"/>
    </source>
</evidence>
<dbReference type="EMBL" id="JAESIY010000009">
    <property type="protein sequence ID" value="MBL3657820.1"/>
    <property type="molecule type" value="Genomic_DNA"/>
</dbReference>
<evidence type="ECO:0000259" key="6">
    <source>
        <dbReference type="PROSITE" id="PS51123"/>
    </source>
</evidence>
<dbReference type="Gene3D" id="3.30.1330.60">
    <property type="entry name" value="OmpA-like domain"/>
    <property type="match status" value="1"/>
</dbReference>
<feature type="signal peptide" evidence="5">
    <location>
        <begin position="1"/>
        <end position="19"/>
    </location>
</feature>
<dbReference type="Proteomes" id="UP000659388">
    <property type="component" value="Unassembled WGS sequence"/>
</dbReference>
<evidence type="ECO:0000313" key="7">
    <source>
        <dbReference type="EMBL" id="MBL3657820.1"/>
    </source>
</evidence>
<dbReference type="InterPro" id="IPR006664">
    <property type="entry name" value="OMP_bac"/>
</dbReference>
<comment type="subcellular location">
    <subcellularLocation>
        <location evidence="1">Cell outer membrane</location>
    </subcellularLocation>
</comment>
<keyword evidence="8" id="KW-1185">Reference proteome</keyword>
<reference evidence="7" key="1">
    <citation type="submission" date="2021-01" db="EMBL/GenBank/DDBJ databases">
        <title>Fulvivirga kasyanovii gen. nov., sp nov., a novel member of the phylum Bacteroidetes isolated from seawater in a mussel farm.</title>
        <authorList>
            <person name="Zhao L.-H."/>
            <person name="Wang Z.-J."/>
        </authorList>
    </citation>
    <scope>NUCLEOTIDE SEQUENCE</scope>
    <source>
        <strain evidence="7">2943</strain>
    </source>
</reference>
<dbReference type="GO" id="GO:0009279">
    <property type="term" value="C:cell outer membrane"/>
    <property type="evidence" value="ECO:0007669"/>
    <property type="project" value="UniProtKB-SubCell"/>
</dbReference>
<dbReference type="SUPFAM" id="SSF103088">
    <property type="entry name" value="OmpA-like"/>
    <property type="match status" value="1"/>
</dbReference>
<name>A0A937K1Y6_9BACT</name>
<dbReference type="PRINTS" id="PR01021">
    <property type="entry name" value="OMPADOMAIN"/>
</dbReference>
<proteinExistence type="predicted"/>
<dbReference type="PANTHER" id="PTHR30329:SF21">
    <property type="entry name" value="LIPOPROTEIN YIAD-RELATED"/>
    <property type="match status" value="1"/>
</dbReference>
<gene>
    <name evidence="7" type="ORF">JL102_16845</name>
</gene>
<keyword evidence="5" id="KW-0732">Signal</keyword>
<dbReference type="PANTHER" id="PTHR30329">
    <property type="entry name" value="STATOR ELEMENT OF FLAGELLAR MOTOR COMPLEX"/>
    <property type="match status" value="1"/>
</dbReference>
<dbReference type="InterPro" id="IPR050330">
    <property type="entry name" value="Bact_OuterMem_StrucFunc"/>
</dbReference>
<protein>
    <submittedName>
        <fullName evidence="7">OmpA family protein</fullName>
    </submittedName>
</protein>
<sequence length="228" mass="25717">MNYKFILVLLVTLVAYNYAQSQNLQADVTQVRGTVINANTKEPLQAHIRYESVPYGNRIGVLSGDTFAFNMENQKDYQLEVSADGYIPFVTTLKIAEADSGSIKKVIELLPKGTERVMKLEKLIFGLGDDDITDASYEELNQLANMLLTNPEVIIQLEGHTDFRGNPKQNMKLSQRRVEAVKDYLIDKGISKKRIKTKAFGGTNPLSREDDDASRTNNRRVEVRIMAQ</sequence>
<dbReference type="InterPro" id="IPR036737">
    <property type="entry name" value="OmpA-like_sf"/>
</dbReference>
<dbReference type="CDD" id="cd07185">
    <property type="entry name" value="OmpA_C-like"/>
    <property type="match status" value="1"/>
</dbReference>
<feature type="chain" id="PRO_5037643497" evidence="5">
    <location>
        <begin position="20"/>
        <end position="228"/>
    </location>
</feature>
<dbReference type="Pfam" id="PF00691">
    <property type="entry name" value="OmpA"/>
    <property type="match status" value="1"/>
</dbReference>
<dbReference type="InterPro" id="IPR006665">
    <property type="entry name" value="OmpA-like"/>
</dbReference>
<evidence type="ECO:0000256" key="3">
    <source>
        <dbReference type="ARBA" id="ARBA00023237"/>
    </source>
</evidence>
<evidence type="ECO:0000256" key="1">
    <source>
        <dbReference type="ARBA" id="ARBA00004442"/>
    </source>
</evidence>
<organism evidence="7 8">
    <name type="scientific">Fulvivirga sediminis</name>
    <dbReference type="NCBI Taxonomy" id="2803949"/>
    <lineage>
        <taxon>Bacteria</taxon>
        <taxon>Pseudomonadati</taxon>
        <taxon>Bacteroidota</taxon>
        <taxon>Cytophagia</taxon>
        <taxon>Cytophagales</taxon>
        <taxon>Fulvivirgaceae</taxon>
        <taxon>Fulvivirga</taxon>
    </lineage>
</organism>
<dbReference type="RefSeq" id="WP_202245605.1">
    <property type="nucleotide sequence ID" value="NZ_JAESIY010000009.1"/>
</dbReference>
<evidence type="ECO:0000313" key="8">
    <source>
        <dbReference type="Proteomes" id="UP000659388"/>
    </source>
</evidence>
<keyword evidence="2 4" id="KW-0472">Membrane</keyword>
<feature type="domain" description="OmpA-like" evidence="6">
    <location>
        <begin position="112"/>
        <end position="228"/>
    </location>
</feature>
<evidence type="ECO:0000256" key="2">
    <source>
        <dbReference type="ARBA" id="ARBA00023136"/>
    </source>
</evidence>
<keyword evidence="3" id="KW-0998">Cell outer membrane</keyword>
<evidence type="ECO:0000256" key="4">
    <source>
        <dbReference type="PROSITE-ProRule" id="PRU00473"/>
    </source>
</evidence>